<feature type="domain" description="TssC1 C-terminal" evidence="2">
    <location>
        <begin position="385"/>
        <end position="495"/>
    </location>
</feature>
<dbReference type="PANTHER" id="PTHR35565:SF3">
    <property type="entry name" value="TYPE VI SECRETION SYSTEM SHEATH PROTEIN TSSC1"/>
    <property type="match status" value="1"/>
</dbReference>
<dbReference type="Proteomes" id="UP000838100">
    <property type="component" value="Unassembled WGS sequence"/>
</dbReference>
<dbReference type="InterPro" id="IPR044032">
    <property type="entry name" value="TssC1_C"/>
</dbReference>
<dbReference type="InterPro" id="IPR044031">
    <property type="entry name" value="TssC1_N"/>
</dbReference>
<protein>
    <recommendedName>
        <fullName evidence="5">Type VI secretion system contractile sheath large subunit</fullName>
    </recommendedName>
</protein>
<sequence>MSKLATTDEQTIEQSCIQASTDNDQYCIDNLFFSRAELTADLERTLSVWLDNQFCQAYIEDTNIFIWLSQQISIIDELIEDQLNAIIHHKKFQKLEASWLSLWYLTDCSGKHPSIKIRFLDACWRTITKDQQRASEAELSALFALVYSAEFGIAGGEPFSVLIGDYQVSHISSTDHPYDDVHTLNGIAQVAAASFAPFICAAHPSLFGVDHFEQLNISIDFERVFQGKEYIRWQSLRNKADSKFLAITLPNILLRQPAHQTANSSLNFSESVSASHSEHYLWGNSAFALATVLIREFKDVGWFSHIRGVPRDQYGGGLVTAFAANQSEAIKTNKILTSTLITDAMDRELSNLGFLPLCSCYDTPFAAFYSASTVHKAKVYSSKSASANERISAMLQQLLCASRFAHYIKVMIRDKVGSFFSANDCERQLQAWLNQYATGGDNLKWETMAKYPLNEARVRVSDKAGSSGVYQCAIHLKPHYIVDQLVSELTLTTEINSLGMTTSS</sequence>
<evidence type="ECO:0000259" key="1">
    <source>
        <dbReference type="Pfam" id="PF05943"/>
    </source>
</evidence>
<dbReference type="Pfam" id="PF18945">
    <property type="entry name" value="VipB_2"/>
    <property type="match status" value="1"/>
</dbReference>
<dbReference type="PANTHER" id="PTHR35565">
    <property type="entry name" value="CYTOPLASMIC PROTEIN-RELATED"/>
    <property type="match status" value="1"/>
</dbReference>
<dbReference type="NCBIfam" id="TIGR03355">
    <property type="entry name" value="VI_chp_2"/>
    <property type="match status" value="1"/>
</dbReference>
<dbReference type="EMBL" id="CAKLPX010000001">
    <property type="protein sequence ID" value="CAH0990141.1"/>
    <property type="molecule type" value="Genomic_DNA"/>
</dbReference>
<evidence type="ECO:0000259" key="2">
    <source>
        <dbReference type="Pfam" id="PF18945"/>
    </source>
</evidence>
<dbReference type="Pfam" id="PF05943">
    <property type="entry name" value="VipB"/>
    <property type="match status" value="1"/>
</dbReference>
<name>A0ABM9AAA9_9GAMM</name>
<comment type="caution">
    <text evidence="3">The sequence shown here is derived from an EMBL/GenBank/DDBJ whole genome shotgun (WGS) entry which is preliminary data.</text>
</comment>
<dbReference type="InterPro" id="IPR010269">
    <property type="entry name" value="T6SS_TssC-like"/>
</dbReference>
<keyword evidence="4" id="KW-1185">Reference proteome</keyword>
<accession>A0ABM9AAA9</accession>
<reference evidence="3" key="1">
    <citation type="submission" date="2021-12" db="EMBL/GenBank/DDBJ databases">
        <authorList>
            <person name="Rodrigo-Torres L."/>
            <person name="Arahal R. D."/>
            <person name="Lucena T."/>
        </authorList>
    </citation>
    <scope>NUCLEOTIDE SEQUENCE</scope>
    <source>
        <strain evidence="3">CECT 8267</strain>
    </source>
</reference>
<gene>
    <name evidence="3" type="ORF">SIN8267_00226</name>
</gene>
<dbReference type="RefSeq" id="WP_237442831.1">
    <property type="nucleotide sequence ID" value="NZ_CAKLPX010000001.1"/>
</dbReference>
<evidence type="ECO:0008006" key="5">
    <source>
        <dbReference type="Google" id="ProtNLM"/>
    </source>
</evidence>
<evidence type="ECO:0000313" key="3">
    <source>
        <dbReference type="EMBL" id="CAH0990141.1"/>
    </source>
</evidence>
<evidence type="ECO:0000313" key="4">
    <source>
        <dbReference type="Proteomes" id="UP000838100"/>
    </source>
</evidence>
<feature type="domain" description="TssC1 N-terminal" evidence="1">
    <location>
        <begin position="70"/>
        <end position="375"/>
    </location>
</feature>
<proteinExistence type="predicted"/>
<organism evidence="3 4">
    <name type="scientific">Sinobacterium norvegicum</name>
    <dbReference type="NCBI Taxonomy" id="1641715"/>
    <lineage>
        <taxon>Bacteria</taxon>
        <taxon>Pseudomonadati</taxon>
        <taxon>Pseudomonadota</taxon>
        <taxon>Gammaproteobacteria</taxon>
        <taxon>Cellvibrionales</taxon>
        <taxon>Spongiibacteraceae</taxon>
        <taxon>Sinobacterium</taxon>
    </lineage>
</organism>